<feature type="transmembrane region" description="Helical" evidence="8">
    <location>
        <begin position="59"/>
        <end position="80"/>
    </location>
</feature>
<protein>
    <submittedName>
        <fullName evidence="11">ABC transporter ATP-binding/permease protein</fullName>
    </submittedName>
</protein>
<dbReference type="InterPro" id="IPR039421">
    <property type="entry name" value="Type_1_exporter"/>
</dbReference>
<evidence type="ECO:0000259" key="10">
    <source>
        <dbReference type="PROSITE" id="PS50929"/>
    </source>
</evidence>
<evidence type="ECO:0000256" key="6">
    <source>
        <dbReference type="ARBA" id="ARBA00022989"/>
    </source>
</evidence>
<dbReference type="GO" id="GO:0005886">
    <property type="term" value="C:plasma membrane"/>
    <property type="evidence" value="ECO:0007669"/>
    <property type="project" value="UniProtKB-SubCell"/>
</dbReference>
<reference evidence="11 12" key="1">
    <citation type="journal article" date="2010" name="PLoS ONE">
        <title>The glycobiome of the rumen bacterium Butyrivibrio proteoclasticus B316(T) highlights adaptation to a polysaccharide-rich environment.</title>
        <authorList>
            <person name="Kelly W.J."/>
            <person name="Leahy S.C."/>
            <person name="Altermann E."/>
            <person name="Yeoman C.J."/>
            <person name="Dunne J.C."/>
            <person name="Kong Z."/>
            <person name="Pacheco D.M."/>
            <person name="Li D."/>
            <person name="Noel S.J."/>
            <person name="Moon C.D."/>
            <person name="Cookson A.L."/>
            <person name="Attwood G.T."/>
        </authorList>
    </citation>
    <scope>NUCLEOTIDE SEQUENCE [LARGE SCALE GENOMIC DNA]</scope>
    <source>
        <strain evidence="12">ATCC 51982 / DSM 14932 / B316</strain>
    </source>
</reference>
<dbReference type="GO" id="GO:0016887">
    <property type="term" value="F:ATP hydrolysis activity"/>
    <property type="evidence" value="ECO:0007669"/>
    <property type="project" value="InterPro"/>
</dbReference>
<feature type="transmembrane region" description="Helical" evidence="8">
    <location>
        <begin position="16"/>
        <end position="39"/>
    </location>
</feature>
<dbReference type="Pfam" id="PF00005">
    <property type="entry name" value="ABC_tran"/>
    <property type="match status" value="1"/>
</dbReference>
<feature type="transmembrane region" description="Helical" evidence="8">
    <location>
        <begin position="162"/>
        <end position="181"/>
    </location>
</feature>
<comment type="subcellular location">
    <subcellularLocation>
        <location evidence="1">Cell membrane</location>
        <topology evidence="1">Multi-pass membrane protein</topology>
    </subcellularLocation>
</comment>
<dbReference type="AlphaFoldDB" id="E0RWJ4"/>
<keyword evidence="5 11" id="KW-0067">ATP-binding</keyword>
<dbReference type="SMART" id="SM00382">
    <property type="entry name" value="AAA"/>
    <property type="match status" value="1"/>
</dbReference>
<name>E0RWJ4_BUTPB</name>
<evidence type="ECO:0000256" key="3">
    <source>
        <dbReference type="ARBA" id="ARBA00022692"/>
    </source>
</evidence>
<evidence type="ECO:0000313" key="12">
    <source>
        <dbReference type="Proteomes" id="UP000001299"/>
    </source>
</evidence>
<dbReference type="InterPro" id="IPR003593">
    <property type="entry name" value="AAA+_ATPase"/>
</dbReference>
<dbReference type="HOGENOM" id="CLU_000604_84_4_9"/>
<dbReference type="PROSITE" id="PS50929">
    <property type="entry name" value="ABC_TM1F"/>
    <property type="match status" value="1"/>
</dbReference>
<dbReference type="CDD" id="cd18547">
    <property type="entry name" value="ABC_6TM_Tm288_like"/>
    <property type="match status" value="1"/>
</dbReference>
<dbReference type="eggNOG" id="COG1132">
    <property type="taxonomic scope" value="Bacteria"/>
</dbReference>
<dbReference type="KEGG" id="bpb:bpr_I1631"/>
<dbReference type="SUPFAM" id="SSF90123">
    <property type="entry name" value="ABC transporter transmembrane region"/>
    <property type="match status" value="1"/>
</dbReference>
<dbReference type="CDD" id="cd03254">
    <property type="entry name" value="ABCC_Glucan_exporter_like"/>
    <property type="match status" value="1"/>
</dbReference>
<dbReference type="FunFam" id="3.40.50.300:FF:000287">
    <property type="entry name" value="Multidrug ABC transporter ATP-binding protein"/>
    <property type="match status" value="1"/>
</dbReference>
<dbReference type="Gene3D" id="1.20.1560.10">
    <property type="entry name" value="ABC transporter type 1, transmembrane domain"/>
    <property type="match status" value="1"/>
</dbReference>
<feature type="transmembrane region" description="Helical" evidence="8">
    <location>
        <begin position="134"/>
        <end position="156"/>
    </location>
</feature>
<organism evidence="11 12">
    <name type="scientific">Butyrivibrio proteoclasticus (strain ATCC 51982 / DSM 14932 / B316)</name>
    <name type="common">Clostridium proteoclasticum</name>
    <dbReference type="NCBI Taxonomy" id="515622"/>
    <lineage>
        <taxon>Bacteria</taxon>
        <taxon>Bacillati</taxon>
        <taxon>Bacillota</taxon>
        <taxon>Clostridia</taxon>
        <taxon>Lachnospirales</taxon>
        <taxon>Lachnospiraceae</taxon>
        <taxon>Butyrivibrio</taxon>
    </lineage>
</organism>
<dbReference type="Proteomes" id="UP000001299">
    <property type="component" value="Chromosome 1"/>
</dbReference>
<feature type="domain" description="ABC transporter" evidence="9">
    <location>
        <begin position="339"/>
        <end position="573"/>
    </location>
</feature>
<dbReference type="InterPro" id="IPR011527">
    <property type="entry name" value="ABC1_TM_dom"/>
</dbReference>
<evidence type="ECO:0000256" key="7">
    <source>
        <dbReference type="ARBA" id="ARBA00023136"/>
    </source>
</evidence>
<evidence type="ECO:0000256" key="5">
    <source>
        <dbReference type="ARBA" id="ARBA00022840"/>
    </source>
</evidence>
<keyword evidence="3 8" id="KW-0812">Transmembrane</keyword>
<dbReference type="EMBL" id="CP001810">
    <property type="protein sequence ID" value="ADL34368.1"/>
    <property type="molecule type" value="Genomic_DNA"/>
</dbReference>
<dbReference type="InterPro" id="IPR003439">
    <property type="entry name" value="ABC_transporter-like_ATP-bd"/>
</dbReference>
<sequence length="576" mass="63953">MKKGTLKKVLRYAGKYRFLIVVSMALAIVTALLSLYVPILAGRAIDHVVGRGNVDFDKVVKILLNMVVSVLLISVCQWIMNMANNKITFAVVRDVRTEAFGRLQKLPFEYLDTKQTGDIVSRIISDVDLFSDGLLMGFTQLFTGIVTIVGTLIFMFYLNYKIALVVVVLTPLSLFVAKFVADRSFKLFKAQSVARSDQTSFVDEMVGNLSVVKAFAHEDENMDIFGEINDRLEVASVKATFISSLTNPSTRFINNLVYAAVALFGALSCISGGMTVGGLTIFLSYANQYTKPFNEISGVVTELQNALACAERVFALIEEQKETPDKESAPDNLNLDGDVLISDASFSYDKSKKLIENLNLDIKKGQRVAIVGPTGSGKTTLINLLMRFYDVDKGSIKVDGFDIRDIKRADLRENFGMVLQETWLRNGTIKDNITLGREGFTDEDIIAAAKASHAHSFIKRLPNGYDTVISENGGNLSQGQKQLLCITRVMLHIPPMLILDEATSSIDTNTEIRIQKAFNKMMQGRTSFIVAHRLSTIKEADVILVMKDGHIIEQGNHQTLLDQKGFYYNLYNSQFA</sequence>
<dbReference type="GO" id="GO:0005524">
    <property type="term" value="F:ATP binding"/>
    <property type="evidence" value="ECO:0007669"/>
    <property type="project" value="UniProtKB-KW"/>
</dbReference>
<dbReference type="PANTHER" id="PTHR43394">
    <property type="entry name" value="ATP-DEPENDENT PERMEASE MDL1, MITOCHONDRIAL"/>
    <property type="match status" value="1"/>
</dbReference>
<dbReference type="Gene3D" id="3.40.50.300">
    <property type="entry name" value="P-loop containing nucleotide triphosphate hydrolases"/>
    <property type="match status" value="1"/>
</dbReference>
<dbReference type="PROSITE" id="PS50893">
    <property type="entry name" value="ABC_TRANSPORTER_2"/>
    <property type="match status" value="1"/>
</dbReference>
<keyword evidence="2" id="KW-0813">Transport</keyword>
<dbReference type="PANTHER" id="PTHR43394:SF1">
    <property type="entry name" value="ATP-BINDING CASSETTE SUB-FAMILY B MEMBER 10, MITOCHONDRIAL"/>
    <property type="match status" value="1"/>
</dbReference>
<dbReference type="STRING" id="515622.bpr_I1631"/>
<evidence type="ECO:0000256" key="1">
    <source>
        <dbReference type="ARBA" id="ARBA00004651"/>
    </source>
</evidence>
<keyword evidence="12" id="KW-1185">Reference proteome</keyword>
<dbReference type="RefSeq" id="WP_013281022.1">
    <property type="nucleotide sequence ID" value="NC_014387.1"/>
</dbReference>
<evidence type="ECO:0000256" key="4">
    <source>
        <dbReference type="ARBA" id="ARBA00022741"/>
    </source>
</evidence>
<gene>
    <name evidence="11" type="ordered locus">bpr_I1631</name>
</gene>
<dbReference type="Pfam" id="PF00664">
    <property type="entry name" value="ABC_membrane"/>
    <property type="match status" value="1"/>
</dbReference>
<dbReference type="GO" id="GO:0015421">
    <property type="term" value="F:ABC-type oligopeptide transporter activity"/>
    <property type="evidence" value="ECO:0007669"/>
    <property type="project" value="TreeGrafter"/>
</dbReference>
<dbReference type="SUPFAM" id="SSF52540">
    <property type="entry name" value="P-loop containing nucleoside triphosphate hydrolases"/>
    <property type="match status" value="1"/>
</dbReference>
<feature type="domain" description="ABC transmembrane type-1" evidence="10">
    <location>
        <begin position="21"/>
        <end position="305"/>
    </location>
</feature>
<dbReference type="InterPro" id="IPR027417">
    <property type="entry name" value="P-loop_NTPase"/>
</dbReference>
<evidence type="ECO:0000256" key="8">
    <source>
        <dbReference type="SAM" id="Phobius"/>
    </source>
</evidence>
<keyword evidence="6 8" id="KW-1133">Transmembrane helix</keyword>
<keyword evidence="7 8" id="KW-0472">Membrane</keyword>
<dbReference type="InterPro" id="IPR036640">
    <property type="entry name" value="ABC1_TM_sf"/>
</dbReference>
<feature type="transmembrane region" description="Helical" evidence="8">
    <location>
        <begin position="256"/>
        <end position="285"/>
    </location>
</feature>
<proteinExistence type="predicted"/>
<keyword evidence="4" id="KW-0547">Nucleotide-binding</keyword>
<evidence type="ECO:0000313" key="11">
    <source>
        <dbReference type="EMBL" id="ADL34368.1"/>
    </source>
</evidence>
<accession>E0RWJ4</accession>
<evidence type="ECO:0000259" key="9">
    <source>
        <dbReference type="PROSITE" id="PS50893"/>
    </source>
</evidence>
<evidence type="ECO:0000256" key="2">
    <source>
        <dbReference type="ARBA" id="ARBA00022448"/>
    </source>
</evidence>